<feature type="compositionally biased region" description="Low complexity" evidence="1">
    <location>
        <begin position="103"/>
        <end position="120"/>
    </location>
</feature>
<accession>A0ABP0BRH0</accession>
<dbReference type="EMBL" id="CAWUHB010000024">
    <property type="protein sequence ID" value="CAK7222046.1"/>
    <property type="molecule type" value="Genomic_DNA"/>
</dbReference>
<proteinExistence type="predicted"/>
<evidence type="ECO:0000313" key="3">
    <source>
        <dbReference type="Proteomes" id="UP001642405"/>
    </source>
</evidence>
<protein>
    <submittedName>
        <fullName evidence="2">Uncharacterized protein</fullName>
    </submittedName>
</protein>
<evidence type="ECO:0000313" key="2">
    <source>
        <dbReference type="EMBL" id="CAK7222046.1"/>
    </source>
</evidence>
<dbReference type="Pfam" id="PF11905">
    <property type="entry name" value="DUF3425"/>
    <property type="match status" value="1"/>
</dbReference>
<dbReference type="PANTHER" id="PTHR37012:SF2">
    <property type="entry name" value="BZIP DOMAIN-CONTAINING PROTEIN-RELATED"/>
    <property type="match status" value="1"/>
</dbReference>
<evidence type="ECO:0000256" key="1">
    <source>
        <dbReference type="SAM" id="MobiDB-lite"/>
    </source>
</evidence>
<dbReference type="PANTHER" id="PTHR37012">
    <property type="entry name" value="B-ZIP TRANSCRIPTION FACTOR (EUROFUNG)-RELATED"/>
    <property type="match status" value="1"/>
</dbReference>
<name>A0ABP0BRH0_9PEZI</name>
<gene>
    <name evidence="2" type="ORF">SCUCBS95973_004706</name>
</gene>
<dbReference type="InterPro" id="IPR021833">
    <property type="entry name" value="DUF3425"/>
</dbReference>
<feature type="region of interest" description="Disordered" evidence="1">
    <location>
        <begin position="100"/>
        <end position="129"/>
    </location>
</feature>
<reference evidence="2 3" key="1">
    <citation type="submission" date="2024-01" db="EMBL/GenBank/DDBJ databases">
        <authorList>
            <person name="Allen C."/>
            <person name="Tagirdzhanova G."/>
        </authorList>
    </citation>
    <scope>NUCLEOTIDE SEQUENCE [LARGE SCALE GENOMIC DNA]</scope>
</reference>
<dbReference type="Proteomes" id="UP001642405">
    <property type="component" value="Unassembled WGS sequence"/>
</dbReference>
<sequence length="284" mass="31112">MDDSSDMWIHISGNTPDGDEADANAGIDFDAAGDSPPIPSIPSSVPFTTIAADQVWSIIPKHTAPVCVLDDALLTLIRQRRPKDNALEFQKNSFPSVQSLLNSPRSIADPDSPDSATSPPGHSEDPRFPVSSTIAHNLRHIMPIPGLPQQIAMLQNVSALVRWLIAPTRANFEAMPLYLRPTVTQLVVPHPPWIDVMPWAAARDWFCSSPSLATLANYNLFSTVCNETLSLNWPFLDADILLHCTSFASGKSKDAVEEILLNPIFDRHIKDAAKWTVGPKILKV</sequence>
<keyword evidence="3" id="KW-1185">Reference proteome</keyword>
<comment type="caution">
    <text evidence="2">The sequence shown here is derived from an EMBL/GenBank/DDBJ whole genome shotgun (WGS) entry which is preliminary data.</text>
</comment>
<organism evidence="2 3">
    <name type="scientific">Sporothrix curviconia</name>
    <dbReference type="NCBI Taxonomy" id="1260050"/>
    <lineage>
        <taxon>Eukaryota</taxon>
        <taxon>Fungi</taxon>
        <taxon>Dikarya</taxon>
        <taxon>Ascomycota</taxon>
        <taxon>Pezizomycotina</taxon>
        <taxon>Sordariomycetes</taxon>
        <taxon>Sordariomycetidae</taxon>
        <taxon>Ophiostomatales</taxon>
        <taxon>Ophiostomataceae</taxon>
        <taxon>Sporothrix</taxon>
    </lineage>
</organism>